<keyword evidence="5" id="KW-0963">Cytoplasm</keyword>
<evidence type="ECO:0000256" key="5">
    <source>
        <dbReference type="ARBA" id="ARBA00022490"/>
    </source>
</evidence>
<comment type="function">
    <text evidence="1">Molecular chaperone; assists the folding of proteins upon ATP hydrolysis.</text>
</comment>
<dbReference type="InterPro" id="IPR027413">
    <property type="entry name" value="GROEL-like_equatorial_sf"/>
</dbReference>
<dbReference type="AlphaFoldDB" id="A0A0B2UET4"/>
<dbReference type="InterPro" id="IPR027409">
    <property type="entry name" value="GroEL-like_apical_dom_sf"/>
</dbReference>
<dbReference type="GO" id="GO:0051082">
    <property type="term" value="F:unfolded protein binding"/>
    <property type="evidence" value="ECO:0007669"/>
    <property type="project" value="EnsemblFungi"/>
</dbReference>
<evidence type="ECO:0000256" key="11">
    <source>
        <dbReference type="RuleBase" id="RU004187"/>
    </source>
</evidence>
<dbReference type="InterPro" id="IPR053374">
    <property type="entry name" value="TCP-1_chaperonin"/>
</dbReference>
<evidence type="ECO:0000256" key="1">
    <source>
        <dbReference type="ARBA" id="ARBA00002912"/>
    </source>
</evidence>
<proteinExistence type="inferred from homology"/>
<dbReference type="HOGENOM" id="CLU_008891_7_2_1"/>
<evidence type="ECO:0000256" key="9">
    <source>
        <dbReference type="ARBA" id="ARBA00024086"/>
    </source>
</evidence>
<keyword evidence="8 11" id="KW-0143">Chaperone</keyword>
<evidence type="ECO:0000256" key="2">
    <source>
        <dbReference type="ARBA" id="ARBA00004496"/>
    </source>
</evidence>
<protein>
    <recommendedName>
        <fullName evidence="9">T-complex protein 1 subunit epsilon</fullName>
    </recommendedName>
    <alternativeName>
        <fullName evidence="10">CCT-epsilon</fullName>
    </alternativeName>
</protein>
<dbReference type="FunCoup" id="A0A0B2UET4">
    <property type="interactions" value="319"/>
</dbReference>
<dbReference type="InterPro" id="IPR002423">
    <property type="entry name" value="Cpn60/GroEL/TCP-1"/>
</dbReference>
<dbReference type="InterPro" id="IPR017998">
    <property type="entry name" value="Chaperone_TCP-1"/>
</dbReference>
<dbReference type="PROSITE" id="PS00995">
    <property type="entry name" value="TCP1_3"/>
    <property type="match status" value="1"/>
</dbReference>
<comment type="subcellular location">
    <subcellularLocation>
        <location evidence="2">Cytoplasm</location>
    </subcellularLocation>
</comment>
<dbReference type="Gene3D" id="1.10.560.10">
    <property type="entry name" value="GroEL-like equatorial domain"/>
    <property type="match status" value="1"/>
</dbReference>
<dbReference type="STRING" id="1354746.A0A0B2UET4"/>
<dbReference type="RefSeq" id="XP_014563638.1">
    <property type="nucleotide sequence ID" value="XM_014708152.1"/>
</dbReference>
<dbReference type="Proteomes" id="UP000031056">
    <property type="component" value="Unassembled WGS sequence"/>
</dbReference>
<dbReference type="InterPro" id="IPR027410">
    <property type="entry name" value="TCP-1-like_intermed_sf"/>
</dbReference>
<dbReference type="GO" id="GO:0005524">
    <property type="term" value="F:ATP binding"/>
    <property type="evidence" value="ECO:0007669"/>
    <property type="project" value="UniProtKB-KW"/>
</dbReference>
<dbReference type="GO" id="GO:0140662">
    <property type="term" value="F:ATP-dependent protein folding chaperone"/>
    <property type="evidence" value="ECO:0007669"/>
    <property type="project" value="InterPro"/>
</dbReference>
<dbReference type="GO" id="GO:0005832">
    <property type="term" value="C:chaperonin-containing T-complex"/>
    <property type="evidence" value="ECO:0007669"/>
    <property type="project" value="EnsemblFungi"/>
</dbReference>
<evidence type="ECO:0000256" key="4">
    <source>
        <dbReference type="ARBA" id="ARBA00011381"/>
    </source>
</evidence>
<comment type="caution">
    <text evidence="12">The sequence shown here is derived from an EMBL/GenBank/DDBJ whole genome shotgun (WGS) entry which is preliminary data.</text>
</comment>
<name>A0A0B2UET4_9MICR</name>
<evidence type="ECO:0000313" key="12">
    <source>
        <dbReference type="EMBL" id="KHN69596.1"/>
    </source>
</evidence>
<dbReference type="OrthoDB" id="10248520at2759"/>
<comment type="similarity">
    <text evidence="3 11">Belongs to the TCP-1 chaperonin family.</text>
</comment>
<dbReference type="GO" id="GO:0016887">
    <property type="term" value="F:ATP hydrolysis activity"/>
    <property type="evidence" value="ECO:0007669"/>
    <property type="project" value="InterPro"/>
</dbReference>
<dbReference type="EMBL" id="JOKQ01000006">
    <property type="protein sequence ID" value="KHN69596.1"/>
    <property type="molecule type" value="Genomic_DNA"/>
</dbReference>
<dbReference type="SUPFAM" id="SSF48592">
    <property type="entry name" value="GroEL equatorial domain-like"/>
    <property type="match status" value="1"/>
</dbReference>
<dbReference type="Pfam" id="PF00118">
    <property type="entry name" value="Cpn60_TCP1"/>
    <property type="match status" value="1"/>
</dbReference>
<dbReference type="SUPFAM" id="SSF54849">
    <property type="entry name" value="GroEL-intermediate domain like"/>
    <property type="match status" value="1"/>
</dbReference>
<sequence length="532" mass="58293">MAELLTDELGQAFEIADQDGSYCIKGHECISNNISVVRAIASFLSTSLGPTGMDKILQSEDDDIVVTNDGATILKNMGMHENPVSRMICQLSDSQDEEVGDGTTSVVIIAAALLKEAQALLAHGMHPIKISEAFELALGHAVQHLTDISEEIKDVRETMIKAAKTSLGSKIVSKSLDMFAEMCTDAVMMVADIDRKDVDFELISIEGKVGRDVSDSMLVKGVVINKEFSHPQMVKHVEDAKIALLSCPFEPPKLKTKHSLVISSTEEYRQLEEYEKNKFVEMIEKVKHSGANLVMCQWGFDDEANSMLMESNLPAVRWVGGHELELLAVHTGAFIIARFEDLQEGDLGSASVREECLGTENDRIIVVENNKCNKAVTVLIRGANDLIIEEAKRSVRDALCAVRNVITNTRVVYGGGSCEMACSLSLERYAEMHAGGDRLGILGFGRALEEIPLCLGRNSGYDAIRSILNLRKAQIDSKNHRIGVDCLGSGESDMKKLGIFDTLNSKVRQLQMATQLVTMIMKIDNVVSESLL</sequence>
<dbReference type="PRINTS" id="PR00304">
    <property type="entry name" value="TCOMPLEXTCP1"/>
</dbReference>
<dbReference type="Gene3D" id="3.30.260.10">
    <property type="entry name" value="TCP-1-like chaperonin intermediate domain"/>
    <property type="match status" value="1"/>
</dbReference>
<dbReference type="VEuPathDB" id="MicrosporidiaDB:M896_060970"/>
<gene>
    <name evidence="12" type="ORF">M896_060970</name>
</gene>
<dbReference type="InterPro" id="IPR012718">
    <property type="entry name" value="Chap_CCT_epsi"/>
</dbReference>
<evidence type="ECO:0000256" key="7">
    <source>
        <dbReference type="ARBA" id="ARBA00022840"/>
    </source>
</evidence>
<keyword evidence="6 11" id="KW-0547">Nucleotide-binding</keyword>
<dbReference type="PANTHER" id="PTHR11353">
    <property type="entry name" value="CHAPERONIN"/>
    <property type="match status" value="1"/>
</dbReference>
<dbReference type="NCBIfam" id="NF041083">
    <property type="entry name" value="thermosome_beta"/>
    <property type="match status" value="1"/>
</dbReference>
<organism evidence="12 13">
    <name type="scientific">Ordospora colligata OC4</name>
    <dbReference type="NCBI Taxonomy" id="1354746"/>
    <lineage>
        <taxon>Eukaryota</taxon>
        <taxon>Fungi</taxon>
        <taxon>Fungi incertae sedis</taxon>
        <taxon>Microsporidia</taxon>
        <taxon>Ordosporidae</taxon>
        <taxon>Ordospora</taxon>
    </lineage>
</organism>
<dbReference type="InterPro" id="IPR002194">
    <property type="entry name" value="Chaperonin_TCP-1_CS"/>
</dbReference>
<keyword evidence="13" id="KW-1185">Reference proteome</keyword>
<evidence type="ECO:0000256" key="8">
    <source>
        <dbReference type="ARBA" id="ARBA00023186"/>
    </source>
</evidence>
<keyword evidence="7 11" id="KW-0067">ATP-binding</keyword>
<dbReference type="Gene3D" id="3.50.7.10">
    <property type="entry name" value="GroEL"/>
    <property type="match status" value="1"/>
</dbReference>
<evidence type="ECO:0000313" key="13">
    <source>
        <dbReference type="Proteomes" id="UP000031056"/>
    </source>
</evidence>
<reference evidence="12 13" key="1">
    <citation type="journal article" date="2014" name="MBio">
        <title>The Ordospora colligata genome; evolution of extreme reduction in microsporidia and host-to-parasite horizontal gene transfer.</title>
        <authorList>
            <person name="Pombert J.-F."/>
            <person name="Haag K.L."/>
            <person name="Beidas S."/>
            <person name="Ebert D."/>
            <person name="Keeling P.J."/>
        </authorList>
    </citation>
    <scope>NUCLEOTIDE SEQUENCE [LARGE SCALE GENOMIC DNA]</scope>
    <source>
        <strain evidence="12 13">OC4</strain>
    </source>
</reference>
<comment type="subunit">
    <text evidence="4">Component of the T-complex protein 1 (TCP1) complex.</text>
</comment>
<dbReference type="NCBIfam" id="TIGR02343">
    <property type="entry name" value="chap_CCT_epsi"/>
    <property type="match status" value="1"/>
</dbReference>
<accession>A0A0B2UET4</accession>
<dbReference type="InParanoid" id="A0A0B2UET4"/>
<evidence type="ECO:0000256" key="3">
    <source>
        <dbReference type="ARBA" id="ARBA00008020"/>
    </source>
</evidence>
<evidence type="ECO:0000256" key="10">
    <source>
        <dbReference type="ARBA" id="ARBA00033325"/>
    </source>
</evidence>
<evidence type="ECO:0000256" key="6">
    <source>
        <dbReference type="ARBA" id="ARBA00022741"/>
    </source>
</evidence>
<dbReference type="SUPFAM" id="SSF52029">
    <property type="entry name" value="GroEL apical domain-like"/>
    <property type="match status" value="1"/>
</dbReference>
<dbReference type="GeneID" id="26261968"/>